<accession>A0A3B0JUN8</accession>
<protein>
    <submittedName>
        <fullName evidence="1">Uncharacterized protein</fullName>
    </submittedName>
</protein>
<organism evidence="1 2">
    <name type="scientific">Drosophila guanche</name>
    <name type="common">Fruit fly</name>
    <dbReference type="NCBI Taxonomy" id="7266"/>
    <lineage>
        <taxon>Eukaryota</taxon>
        <taxon>Metazoa</taxon>
        <taxon>Ecdysozoa</taxon>
        <taxon>Arthropoda</taxon>
        <taxon>Hexapoda</taxon>
        <taxon>Insecta</taxon>
        <taxon>Pterygota</taxon>
        <taxon>Neoptera</taxon>
        <taxon>Endopterygota</taxon>
        <taxon>Diptera</taxon>
        <taxon>Brachycera</taxon>
        <taxon>Muscomorpha</taxon>
        <taxon>Ephydroidea</taxon>
        <taxon>Drosophilidae</taxon>
        <taxon>Drosophila</taxon>
        <taxon>Sophophora</taxon>
    </lineage>
</organism>
<evidence type="ECO:0000313" key="1">
    <source>
        <dbReference type="EMBL" id="SPP84112.1"/>
    </source>
</evidence>
<name>A0A3B0JUN8_DROGU</name>
<proteinExistence type="predicted"/>
<dbReference type="AlphaFoldDB" id="A0A3B0JUN8"/>
<dbReference type="EMBL" id="OUUW01000008">
    <property type="protein sequence ID" value="SPP84112.1"/>
    <property type="molecule type" value="Genomic_DNA"/>
</dbReference>
<keyword evidence="2" id="KW-1185">Reference proteome</keyword>
<evidence type="ECO:0000313" key="2">
    <source>
        <dbReference type="Proteomes" id="UP000268350"/>
    </source>
</evidence>
<dbReference type="OrthoDB" id="10514904at2759"/>
<reference evidence="2" key="1">
    <citation type="submission" date="2018-01" db="EMBL/GenBank/DDBJ databases">
        <authorList>
            <person name="Alioto T."/>
            <person name="Alioto T."/>
        </authorList>
    </citation>
    <scope>NUCLEOTIDE SEQUENCE [LARGE SCALE GENOMIC DNA]</scope>
</reference>
<dbReference type="Proteomes" id="UP000268350">
    <property type="component" value="Unassembled WGS sequence"/>
</dbReference>
<sequence>MSLQQEIREINVCRHIELILWHFRDTFRMATEPFMIGDGPHLREDPWSNVPPQDYRFFYEALNFELEETLAHRNSGSGDAEQSPREINRARIDPLIFYDDIESLLSELDDDEFEGSEEDDGTLNLGYFSLGPHFLEAQPPFRPHHHVPRRPLLSPRYTLSIEFDGSTCKKIFKSLALMGWQTALRLVYTELYFMN</sequence>
<gene>
    <name evidence="1" type="ORF">DGUA_6G016628</name>
</gene>
<dbReference type="OMA" id="EEFRIMH"/>